<comment type="similarity">
    <text evidence="2">Belongs to the ABC-4 integral membrane protein family. HrtB subfamily.</text>
</comment>
<keyword evidence="6 10" id="KW-0812">Transmembrane</keyword>
<dbReference type="PANTHER" id="PTHR43738:SF2">
    <property type="entry name" value="ABC TRANSPORTER PERMEASE"/>
    <property type="match status" value="1"/>
</dbReference>
<evidence type="ECO:0000256" key="7">
    <source>
        <dbReference type="ARBA" id="ARBA00022989"/>
    </source>
</evidence>
<reference evidence="14" key="1">
    <citation type="submission" date="2016-01" db="EMBL/GenBank/DDBJ databases">
        <authorList>
            <person name="Mitreva M."/>
            <person name="Pepin K.H."/>
            <person name="Mihindukulasuriya K.A."/>
            <person name="Fulton R."/>
            <person name="Fronick C."/>
            <person name="O'Laughlin M."/>
            <person name="Miner T."/>
            <person name="Herter B."/>
            <person name="Rosa B.A."/>
            <person name="Cordes M."/>
            <person name="Tomlinson C."/>
            <person name="Wollam A."/>
            <person name="Palsikar V.B."/>
            <person name="Mardis E.R."/>
            <person name="Wilson R.K."/>
        </authorList>
    </citation>
    <scope>NUCLEOTIDE SEQUENCE [LARGE SCALE GENOMIC DNA]</scope>
    <source>
        <strain evidence="14">KA00274</strain>
    </source>
</reference>
<keyword evidence="7 10" id="KW-1133">Transmembrane helix</keyword>
<feature type="domain" description="ABC3 transporter permease C-terminal" evidence="11">
    <location>
        <begin position="272"/>
        <end position="391"/>
    </location>
</feature>
<evidence type="ECO:0000256" key="4">
    <source>
        <dbReference type="ARBA" id="ARBA00016962"/>
    </source>
</evidence>
<dbReference type="InterPro" id="IPR025857">
    <property type="entry name" value="MacB_PCD"/>
</dbReference>
<proteinExistence type="inferred from homology"/>
<evidence type="ECO:0000256" key="6">
    <source>
        <dbReference type="ARBA" id="ARBA00022692"/>
    </source>
</evidence>
<dbReference type="InterPro" id="IPR003838">
    <property type="entry name" value="ABC3_permease_C"/>
</dbReference>
<evidence type="ECO:0000256" key="8">
    <source>
        <dbReference type="ARBA" id="ARBA00023136"/>
    </source>
</evidence>
<dbReference type="PANTHER" id="PTHR43738">
    <property type="entry name" value="ABC TRANSPORTER, MEMBRANE PROTEIN"/>
    <property type="match status" value="1"/>
</dbReference>
<comment type="caution">
    <text evidence="13">The sequence shown here is derived from an EMBL/GenBank/DDBJ whole genome shotgun (WGS) entry which is preliminary data.</text>
</comment>
<feature type="transmembrane region" description="Helical" evidence="10">
    <location>
        <begin position="320"/>
        <end position="343"/>
    </location>
</feature>
<dbReference type="AlphaFoldDB" id="A0A133Y6D8"/>
<feature type="domain" description="MacB-like periplasmic core" evidence="12">
    <location>
        <begin position="34"/>
        <end position="237"/>
    </location>
</feature>
<protein>
    <recommendedName>
        <fullName evidence="4">Putative hemin transport system permease protein HrtB</fullName>
    </recommendedName>
</protein>
<evidence type="ECO:0000256" key="9">
    <source>
        <dbReference type="ARBA" id="ARBA00024973"/>
    </source>
</evidence>
<dbReference type="InterPro" id="IPR051125">
    <property type="entry name" value="ABC-4/HrtB_transporter"/>
</dbReference>
<dbReference type="PATRIC" id="fig|1497955.3.peg.1437"/>
<dbReference type="Pfam" id="PF02687">
    <property type="entry name" value="FtsX"/>
    <property type="match status" value="1"/>
</dbReference>
<evidence type="ECO:0000313" key="13">
    <source>
        <dbReference type="EMBL" id="KXB38751.1"/>
    </source>
</evidence>
<dbReference type="Pfam" id="PF12704">
    <property type="entry name" value="MacB_PCD"/>
    <property type="match status" value="1"/>
</dbReference>
<feature type="transmembrane region" description="Helical" evidence="10">
    <location>
        <begin position="262"/>
        <end position="288"/>
    </location>
</feature>
<comment type="subcellular location">
    <subcellularLocation>
        <location evidence="1">Cell membrane</location>
        <topology evidence="1">Multi-pass membrane protein</topology>
    </subcellularLocation>
</comment>
<gene>
    <name evidence="13" type="ORF">HMPREF1872_01471</name>
</gene>
<evidence type="ECO:0000256" key="10">
    <source>
        <dbReference type="SAM" id="Phobius"/>
    </source>
</evidence>
<dbReference type="OrthoDB" id="6313at2"/>
<organism evidence="13 14">
    <name type="scientific">Amygdalobacter nucleatus</name>
    <dbReference type="NCBI Taxonomy" id="3029274"/>
    <lineage>
        <taxon>Bacteria</taxon>
        <taxon>Bacillati</taxon>
        <taxon>Bacillota</taxon>
        <taxon>Clostridia</taxon>
        <taxon>Eubacteriales</taxon>
        <taxon>Oscillospiraceae</taxon>
        <taxon>Amygdalobacter</taxon>
    </lineage>
</organism>
<name>A0A133Y6D8_9FIRM</name>
<dbReference type="STRING" id="1497955.HMPREF1872_01471"/>
<evidence type="ECO:0000256" key="5">
    <source>
        <dbReference type="ARBA" id="ARBA00022475"/>
    </source>
</evidence>
<feature type="transmembrane region" description="Helical" evidence="10">
    <location>
        <begin position="363"/>
        <end position="386"/>
    </location>
</feature>
<keyword evidence="8 10" id="KW-0472">Membrane</keyword>
<evidence type="ECO:0000313" key="14">
    <source>
        <dbReference type="Proteomes" id="UP000070080"/>
    </source>
</evidence>
<dbReference type="EMBL" id="LSCV01000046">
    <property type="protein sequence ID" value="KXB38751.1"/>
    <property type="molecule type" value="Genomic_DNA"/>
</dbReference>
<dbReference type="GO" id="GO:0005886">
    <property type="term" value="C:plasma membrane"/>
    <property type="evidence" value="ECO:0007669"/>
    <property type="project" value="UniProtKB-SubCell"/>
</dbReference>
<evidence type="ECO:0000256" key="3">
    <source>
        <dbReference type="ARBA" id="ARBA00011131"/>
    </source>
</evidence>
<evidence type="ECO:0000259" key="12">
    <source>
        <dbReference type="Pfam" id="PF12704"/>
    </source>
</evidence>
<comment type="subunit">
    <text evidence="3">The complex is composed of two ATP-binding proteins (HrtA), two transmembrane proteins (HrtB) and a solute-binding protein.</text>
</comment>
<dbReference type="Proteomes" id="UP000070080">
    <property type="component" value="Unassembled WGS sequence"/>
</dbReference>
<comment type="function">
    <text evidence="9">Part of the ABC transporter complex hrt involved in hemin import. Responsible for the translocation of the substrate across the membrane.</text>
</comment>
<sequence>MRTKFSFRKLAKANIQSKPLRSFFLLLVVFLFSLAILSGSLFISALSDGIMRISNKMGADIMVVPSGYKSNVEDVLLKGEPSTFYLPADTLDLLEEQPGVKQVTPQLYIATLSASCCSYPLQIIGIDTKTDFLVQAWLKQTLPRDMADGEVLAGHNIIGEAGEKIRFFGKELKIAGRLSKTGMGFDGTVFVNMNTAKMLVKASERKGVQKAVDNSQVSVVMVKVKSGLDPIKVAGNISKNLSNRGIFAMASKSFVNDLADKLYMLAGLIKFSLVLLWVMALIILAMSYTTMINERKRELSALRILGATRKQLRKIVLLEAWQLSSVGSITGALVGLLLTLISYPLLVNKWSIPLPNPSWQVYVFYSLVTVIVGMLVGPLASLPAAWKVSKRDAYTSMRETD</sequence>
<dbReference type="RefSeq" id="WP_066715189.1">
    <property type="nucleotide sequence ID" value="NZ_CP118869.1"/>
</dbReference>
<evidence type="ECO:0000256" key="2">
    <source>
        <dbReference type="ARBA" id="ARBA00008697"/>
    </source>
</evidence>
<keyword evidence="5" id="KW-1003">Cell membrane</keyword>
<evidence type="ECO:0000259" key="11">
    <source>
        <dbReference type="Pfam" id="PF02687"/>
    </source>
</evidence>
<accession>A0A133Y6D8</accession>
<evidence type="ECO:0000256" key="1">
    <source>
        <dbReference type="ARBA" id="ARBA00004651"/>
    </source>
</evidence>
<keyword evidence="14" id="KW-1185">Reference proteome</keyword>